<evidence type="ECO:0000313" key="15">
    <source>
        <dbReference type="EMBL" id="BED43020.1"/>
    </source>
</evidence>
<comment type="cofactor">
    <cofactor evidence="1 13">
        <name>heme</name>
        <dbReference type="ChEBI" id="CHEBI:30413"/>
    </cofactor>
</comment>
<reference evidence="15" key="1">
    <citation type="submission" date="2023-03" db="EMBL/GenBank/DDBJ databases">
        <title>cytochrome P450 monooxygenase from Trametes versicolor.</title>
        <authorList>
            <person name="Ichinose H."/>
        </authorList>
    </citation>
    <scope>NUCLEOTIDE SEQUENCE</scope>
    <source>
        <strain evidence="15">NBRC 30340</strain>
    </source>
</reference>
<dbReference type="SUPFAM" id="SSF48264">
    <property type="entry name" value="Cytochrome P450"/>
    <property type="match status" value="1"/>
</dbReference>
<proteinExistence type="evidence at transcript level"/>
<evidence type="ECO:0000256" key="3">
    <source>
        <dbReference type="ARBA" id="ARBA00005179"/>
    </source>
</evidence>
<keyword evidence="5 13" id="KW-0349">Heme</keyword>
<dbReference type="Gene3D" id="1.10.630.10">
    <property type="entry name" value="Cytochrome P450"/>
    <property type="match status" value="1"/>
</dbReference>
<evidence type="ECO:0000256" key="9">
    <source>
        <dbReference type="ARBA" id="ARBA00023002"/>
    </source>
</evidence>
<dbReference type="PANTHER" id="PTHR46300">
    <property type="entry name" value="P450, PUTATIVE (EUROFUNG)-RELATED-RELATED"/>
    <property type="match status" value="1"/>
</dbReference>
<comment type="pathway">
    <text evidence="3">Secondary metabolite biosynthesis.</text>
</comment>
<dbReference type="PRINTS" id="PR00463">
    <property type="entry name" value="EP450I"/>
</dbReference>
<evidence type="ECO:0000256" key="14">
    <source>
        <dbReference type="RuleBase" id="RU000461"/>
    </source>
</evidence>
<keyword evidence="6" id="KW-0812">Transmembrane</keyword>
<dbReference type="GO" id="GO:0020037">
    <property type="term" value="F:heme binding"/>
    <property type="evidence" value="ECO:0007669"/>
    <property type="project" value="InterPro"/>
</dbReference>
<keyword evidence="12" id="KW-0472">Membrane</keyword>
<evidence type="ECO:0000256" key="10">
    <source>
        <dbReference type="ARBA" id="ARBA00023004"/>
    </source>
</evidence>
<keyword evidence="7 13" id="KW-0479">Metal-binding</keyword>
<evidence type="ECO:0000256" key="13">
    <source>
        <dbReference type="PIRSR" id="PIRSR602401-1"/>
    </source>
</evidence>
<dbReference type="PROSITE" id="PS00086">
    <property type="entry name" value="CYTOCHROME_P450"/>
    <property type="match status" value="1"/>
</dbReference>
<name>A0AA86J4H1_TRAVE</name>
<gene>
    <name evidence="15" type="primary">CYP5359AQ1</name>
</gene>
<sequence>MSLSALSVWLFATGVGFVIYVQRRLARHRNRLPLPPGPRGFPVLGNVLDIPTEGMVSAFRDMNATYGDIVYLNILGQPTVILGTHSAAVDLLEKRSAIYSDRNVSTMTKLSGLDWLFGSTPYGSWWRRQRKLFHRHFNSKAILPYRPIQEQEVHRFVLRIMQEPEKFLEHIRFAVTATILRVTYGLQVSGRDDEYVVLAEATVAIQNAITVPGKYLVEVLPFLRFLPSWLPGAKFRREGKTWMPITRRMRDAPWDFTMKTIRDGSAVSSVATNLAQEMFTLEGREANEGEEISRNVAAAAYAGGADTTLSATETFFLAMAAFPESQKKAQAELDAIVGPHRLPCFSDKASLPYLTALLKECLRWKVIGPFGFPHCSTEDDEFRGHFIPKGTTVIANLWAYSRDIEYYPDPEAFKPERFLKDGKIDPDVLDPAAFVFGYGRRSCPGRHFADDALFMTAATVLHTLLISAPLDAEGHPVRLEGKMTPGLISYPEPFDVVITPRTDWAEALVRESCSMGNL</sequence>
<dbReference type="CDD" id="cd11065">
    <property type="entry name" value="CYP64-like"/>
    <property type="match status" value="1"/>
</dbReference>
<evidence type="ECO:0000256" key="11">
    <source>
        <dbReference type="ARBA" id="ARBA00023033"/>
    </source>
</evidence>
<dbReference type="InterPro" id="IPR001128">
    <property type="entry name" value="Cyt_P450"/>
</dbReference>
<keyword evidence="10 13" id="KW-0408">Iron</keyword>
<dbReference type="AlphaFoldDB" id="A0AA86J4H1"/>
<organism evidence="15">
    <name type="scientific">Trametes versicolor</name>
    <name type="common">White-rot fungus</name>
    <name type="synonym">Coriolus versicolor</name>
    <dbReference type="NCBI Taxonomy" id="5325"/>
    <lineage>
        <taxon>Eukaryota</taxon>
        <taxon>Fungi</taxon>
        <taxon>Dikarya</taxon>
        <taxon>Basidiomycota</taxon>
        <taxon>Agaricomycotina</taxon>
        <taxon>Agaricomycetes</taxon>
        <taxon>Polyporales</taxon>
        <taxon>Polyporaceae</taxon>
        <taxon>Trametes</taxon>
    </lineage>
</organism>
<evidence type="ECO:0000256" key="2">
    <source>
        <dbReference type="ARBA" id="ARBA00004167"/>
    </source>
</evidence>
<dbReference type="EMBL" id="LC761775">
    <property type="protein sequence ID" value="BED43020.1"/>
    <property type="molecule type" value="mRNA"/>
</dbReference>
<evidence type="ECO:0000256" key="7">
    <source>
        <dbReference type="ARBA" id="ARBA00022723"/>
    </source>
</evidence>
<feature type="binding site" description="axial binding residue" evidence="13">
    <location>
        <position position="443"/>
    </location>
    <ligand>
        <name>heme</name>
        <dbReference type="ChEBI" id="CHEBI:30413"/>
    </ligand>
    <ligandPart>
        <name>Fe</name>
        <dbReference type="ChEBI" id="CHEBI:18248"/>
    </ligandPart>
</feature>
<evidence type="ECO:0000256" key="4">
    <source>
        <dbReference type="ARBA" id="ARBA00010617"/>
    </source>
</evidence>
<keyword evidence="8" id="KW-1133">Transmembrane helix</keyword>
<dbReference type="InterPro" id="IPR050364">
    <property type="entry name" value="Cytochrome_P450_fung"/>
</dbReference>
<protein>
    <submittedName>
        <fullName evidence="15">Cytochrome P450 monooxygenase</fullName>
    </submittedName>
</protein>
<dbReference type="PANTHER" id="PTHR46300:SF7">
    <property type="entry name" value="P450, PUTATIVE (EUROFUNG)-RELATED"/>
    <property type="match status" value="1"/>
</dbReference>
<comment type="similarity">
    <text evidence="4 14">Belongs to the cytochrome P450 family.</text>
</comment>
<dbReference type="GO" id="GO:0005506">
    <property type="term" value="F:iron ion binding"/>
    <property type="evidence" value="ECO:0007669"/>
    <property type="project" value="InterPro"/>
</dbReference>
<comment type="subcellular location">
    <subcellularLocation>
        <location evidence="2">Membrane</location>
        <topology evidence="2">Single-pass membrane protein</topology>
    </subcellularLocation>
</comment>
<dbReference type="InterPro" id="IPR036396">
    <property type="entry name" value="Cyt_P450_sf"/>
</dbReference>
<keyword evidence="11 14" id="KW-0503">Monooxygenase</keyword>
<dbReference type="InterPro" id="IPR002401">
    <property type="entry name" value="Cyt_P450_E_grp-I"/>
</dbReference>
<keyword evidence="9 14" id="KW-0560">Oxidoreductase</keyword>
<dbReference type="GO" id="GO:0004497">
    <property type="term" value="F:monooxygenase activity"/>
    <property type="evidence" value="ECO:0007669"/>
    <property type="project" value="UniProtKB-KW"/>
</dbReference>
<dbReference type="Pfam" id="PF00067">
    <property type="entry name" value="p450"/>
    <property type="match status" value="1"/>
</dbReference>
<dbReference type="GO" id="GO:0016020">
    <property type="term" value="C:membrane"/>
    <property type="evidence" value="ECO:0007669"/>
    <property type="project" value="UniProtKB-SubCell"/>
</dbReference>
<dbReference type="InterPro" id="IPR017972">
    <property type="entry name" value="Cyt_P450_CS"/>
</dbReference>
<evidence type="ECO:0000256" key="5">
    <source>
        <dbReference type="ARBA" id="ARBA00022617"/>
    </source>
</evidence>
<dbReference type="GO" id="GO:0016705">
    <property type="term" value="F:oxidoreductase activity, acting on paired donors, with incorporation or reduction of molecular oxygen"/>
    <property type="evidence" value="ECO:0007669"/>
    <property type="project" value="InterPro"/>
</dbReference>
<evidence type="ECO:0000256" key="12">
    <source>
        <dbReference type="ARBA" id="ARBA00023136"/>
    </source>
</evidence>
<evidence type="ECO:0000256" key="1">
    <source>
        <dbReference type="ARBA" id="ARBA00001971"/>
    </source>
</evidence>
<evidence type="ECO:0000256" key="8">
    <source>
        <dbReference type="ARBA" id="ARBA00022989"/>
    </source>
</evidence>
<evidence type="ECO:0000256" key="6">
    <source>
        <dbReference type="ARBA" id="ARBA00022692"/>
    </source>
</evidence>
<accession>A0AA86J4H1</accession>